<keyword evidence="5 9" id="KW-0798">TonB box</keyword>
<dbReference type="InterPro" id="IPR039426">
    <property type="entry name" value="TonB-dep_rcpt-like"/>
</dbReference>
<dbReference type="InterPro" id="IPR023996">
    <property type="entry name" value="TonB-dep_OMP_SusC/RagA"/>
</dbReference>
<reference evidence="12 13" key="2">
    <citation type="journal article" date="2011" name="Stand. Genomic Sci.">
        <title>Complete genome sequence of Leadbetterella byssophila type strain (4M15).</title>
        <authorList>
            <person name="Abt B."/>
            <person name="Teshima H."/>
            <person name="Lucas S."/>
            <person name="Lapidus A."/>
            <person name="Del Rio T.G."/>
            <person name="Nolan M."/>
            <person name="Tice H."/>
            <person name="Cheng J.F."/>
            <person name="Pitluck S."/>
            <person name="Liolios K."/>
            <person name="Pagani I."/>
            <person name="Ivanova N."/>
            <person name="Mavromatis K."/>
            <person name="Pati A."/>
            <person name="Tapia R."/>
            <person name="Han C."/>
            <person name="Goodwin L."/>
            <person name="Chen A."/>
            <person name="Palaniappan K."/>
            <person name="Land M."/>
            <person name="Hauser L."/>
            <person name="Chang Y.J."/>
            <person name="Jeffries C.D."/>
            <person name="Rohde M."/>
            <person name="Goker M."/>
            <person name="Tindall B.J."/>
            <person name="Detter J.C."/>
            <person name="Woyke T."/>
            <person name="Bristow J."/>
            <person name="Eisen J.A."/>
            <person name="Markowitz V."/>
            <person name="Hugenholtz P."/>
            <person name="Klenk H.P."/>
            <person name="Kyrpides N.C."/>
        </authorList>
    </citation>
    <scope>NUCLEOTIDE SEQUENCE [LARGE SCALE GENOMIC DNA]</scope>
    <source>
        <strain evidence="13">DSM 17132 / JCM 16389 / KACC 11308 / NBRC 106382 / 4M15</strain>
    </source>
</reference>
<keyword evidence="12" id="KW-0675">Receptor</keyword>
<dbReference type="InterPro" id="IPR012910">
    <property type="entry name" value="Plug_dom"/>
</dbReference>
<protein>
    <submittedName>
        <fullName evidence="12">TonB-dependent receptor plug</fullName>
    </submittedName>
</protein>
<dbReference type="InterPro" id="IPR023997">
    <property type="entry name" value="TonB-dep_OMP_SusC/RagA_CS"/>
</dbReference>
<dbReference type="Gene3D" id="2.40.170.20">
    <property type="entry name" value="TonB-dependent receptor, beta-barrel domain"/>
    <property type="match status" value="1"/>
</dbReference>
<reference key="1">
    <citation type="submission" date="2010-11" db="EMBL/GenBank/DDBJ databases">
        <title>The complete genome of Leadbetterella byssophila DSM 17132.</title>
        <authorList>
            <consortium name="US DOE Joint Genome Institute (JGI-PGF)"/>
            <person name="Lucas S."/>
            <person name="Copeland A."/>
            <person name="Lapidus A."/>
            <person name="Glavina del Rio T."/>
            <person name="Dalin E."/>
            <person name="Tice H."/>
            <person name="Bruce D."/>
            <person name="Goodwin L."/>
            <person name="Pitluck S."/>
            <person name="Kyrpides N."/>
            <person name="Mavromatis K."/>
            <person name="Ivanova N."/>
            <person name="Teshima H."/>
            <person name="Brettin T."/>
            <person name="Detter J.C."/>
            <person name="Han C."/>
            <person name="Tapia R."/>
            <person name="Land M."/>
            <person name="Hauser L."/>
            <person name="Markowitz V."/>
            <person name="Cheng J.-F."/>
            <person name="Hugenholtz P."/>
            <person name="Woyke T."/>
            <person name="Wu D."/>
            <person name="Tindall B."/>
            <person name="Pomrenke H.G."/>
            <person name="Brambilla E."/>
            <person name="Klenk H.-P."/>
            <person name="Eisen J.A."/>
        </authorList>
    </citation>
    <scope>NUCLEOTIDE SEQUENCE [LARGE SCALE GENOMIC DNA]</scope>
    <source>
        <strain>DSM 17132</strain>
    </source>
</reference>
<evidence type="ECO:0000256" key="6">
    <source>
        <dbReference type="ARBA" id="ARBA00023136"/>
    </source>
</evidence>
<dbReference type="InterPro" id="IPR037066">
    <property type="entry name" value="Plug_dom_sf"/>
</dbReference>
<proteinExistence type="inferred from homology"/>
<dbReference type="OrthoDB" id="9768177at2"/>
<dbReference type="EMBL" id="CP002305">
    <property type="protein sequence ID" value="ADQ18107.1"/>
    <property type="molecule type" value="Genomic_DNA"/>
</dbReference>
<name>E4RXP3_LEAB4</name>
<dbReference type="HOGENOM" id="CLU_004317_0_1_10"/>
<dbReference type="Proteomes" id="UP000007435">
    <property type="component" value="Chromosome"/>
</dbReference>
<dbReference type="Pfam" id="PF00593">
    <property type="entry name" value="TonB_dep_Rec_b-barrel"/>
    <property type="match status" value="1"/>
</dbReference>
<dbReference type="SUPFAM" id="SSF56935">
    <property type="entry name" value="Porins"/>
    <property type="match status" value="1"/>
</dbReference>
<dbReference type="InterPro" id="IPR036942">
    <property type="entry name" value="Beta-barrel_TonB_sf"/>
</dbReference>
<dbReference type="STRING" id="649349.Lbys_2441"/>
<dbReference type="eggNOG" id="COG1629">
    <property type="taxonomic scope" value="Bacteria"/>
</dbReference>
<comment type="subcellular location">
    <subcellularLocation>
        <location evidence="1 8">Cell outer membrane</location>
        <topology evidence="1 8">Multi-pass membrane protein</topology>
    </subcellularLocation>
</comment>
<evidence type="ECO:0000313" key="13">
    <source>
        <dbReference type="Proteomes" id="UP000007435"/>
    </source>
</evidence>
<keyword evidence="2 8" id="KW-0813">Transport</keyword>
<dbReference type="NCBIfam" id="TIGR04057">
    <property type="entry name" value="SusC_RagA_signa"/>
    <property type="match status" value="1"/>
</dbReference>
<keyword evidence="6 8" id="KW-0472">Membrane</keyword>
<dbReference type="InterPro" id="IPR008969">
    <property type="entry name" value="CarboxyPept-like_regulatory"/>
</dbReference>
<dbReference type="Pfam" id="PF07715">
    <property type="entry name" value="Plug"/>
    <property type="match status" value="1"/>
</dbReference>
<evidence type="ECO:0000259" key="11">
    <source>
        <dbReference type="Pfam" id="PF07715"/>
    </source>
</evidence>
<dbReference type="GO" id="GO:0009279">
    <property type="term" value="C:cell outer membrane"/>
    <property type="evidence" value="ECO:0007669"/>
    <property type="project" value="UniProtKB-SubCell"/>
</dbReference>
<sequence length="1063" mass="118485">MKKIFTITIGLLVSLPSAGQYVIKGKVLSGSERTPLAGATVMLREGKKGTMTDLNGEFSLKTPSDDPAVLITTSVGFKPAETEVSKERSESGIEIILTEEPTRLEAVQVSTGYQRIPKERETGSFFLVDNNLLNRRTGMNILERIEDLVPGLSFIRGGAGRSDQTINIRGQSTIFANAQPLIVIDNFPYEGDLQSVNPNDVESITVLKDAAATSIWGARAGNGVIVITTKTGRFNQAMRISLTANTTFSGKPDLYYYPEMTSKDYISVERQLFAAGYFASSETSASNVPLSPVTELLISLRDGKVAEEYVQRQLAVFENQDVRHDLDRYFYRTGVLSQLSLSLNGGSEKHRYVISLGHDKDMGSAIGNALGRTSLTTTNTFKTGRLEAFNAVYLTARNNAPNAVGVSVAYPYQKLVSEDGRALAVTRDLRDSFKEQALQSGLLDWQYRPLEELDFADHRIKTYEYRVNSSLGYSVFPFLKLEARFQHNKILTEDRDIQSLGSYEVRNLINRYSYFSADNVLIRPIPAGGILDVTASSMTSNNGRFQVNLDKDWGSRHGLSAIAGAEIMDVVYKGNTSRYYGYSPEQATIQFVDYLTRFPFFYNNALSGVIPNRDGLTDKTDRYVSGFVNAAYTYAGKYVLSASGRYDASNLFGVNTNQKGTPLYSVGGAWHIDREAFFDKDILNYLRFKLTYGVSGNIDKSLSAYTTAVHAGQYSVTGLPYAAIVNPPNPDLRWERVKMINTAIELQSRNRRITARLEYFIKRGTDLIGSSPLPAYSGVTTFRGNTANTAGSGVEITLQTRQMDGPFKWYSDWLFSQNTDKVTRYLVPFTSLNSYLRFSPEVPTEGKPLYALYSFQWAGLDPQTGDPRGYLNGEPSNDYLAIINSTSPESLVYNGPARPTVFGSFRNTFMWKKFSLSANISYRLGYFFRMPSVQYGNNQGLTARHGDFGKRWQVPGDENYTHVPSIPSVANSNRDFFYAYSGILVEKGDHIRLQDVRLSYSPSTGKSKVFHDYSIFLYANHLGILWKATSSDWDPDYVTSFSNMARLTPPSRSISIGFNINLK</sequence>
<evidence type="ECO:0000256" key="7">
    <source>
        <dbReference type="ARBA" id="ARBA00023237"/>
    </source>
</evidence>
<dbReference type="AlphaFoldDB" id="E4RXP3"/>
<keyword evidence="13" id="KW-1185">Reference proteome</keyword>
<evidence type="ECO:0000256" key="1">
    <source>
        <dbReference type="ARBA" id="ARBA00004571"/>
    </source>
</evidence>
<evidence type="ECO:0000256" key="2">
    <source>
        <dbReference type="ARBA" id="ARBA00022448"/>
    </source>
</evidence>
<feature type="domain" description="TonB-dependent receptor plug" evidence="11">
    <location>
        <begin position="122"/>
        <end position="224"/>
    </location>
</feature>
<evidence type="ECO:0000259" key="10">
    <source>
        <dbReference type="Pfam" id="PF00593"/>
    </source>
</evidence>
<organism evidence="12 13">
    <name type="scientific">Leadbetterella byssophila (strain DSM 17132 / JCM 16389 / KACC 11308 / NBRC 106382 / 4M15)</name>
    <dbReference type="NCBI Taxonomy" id="649349"/>
    <lineage>
        <taxon>Bacteria</taxon>
        <taxon>Pseudomonadati</taxon>
        <taxon>Bacteroidota</taxon>
        <taxon>Cytophagia</taxon>
        <taxon>Cytophagales</taxon>
        <taxon>Leadbetterellaceae</taxon>
        <taxon>Leadbetterella</taxon>
    </lineage>
</organism>
<dbReference type="KEGG" id="lby:Lbys_2441"/>
<dbReference type="SUPFAM" id="SSF49464">
    <property type="entry name" value="Carboxypeptidase regulatory domain-like"/>
    <property type="match status" value="1"/>
</dbReference>
<dbReference type="Gene3D" id="2.170.130.10">
    <property type="entry name" value="TonB-dependent receptor, plug domain"/>
    <property type="match status" value="1"/>
</dbReference>
<dbReference type="PROSITE" id="PS52016">
    <property type="entry name" value="TONB_DEPENDENT_REC_3"/>
    <property type="match status" value="1"/>
</dbReference>
<keyword evidence="7 8" id="KW-0998">Cell outer membrane</keyword>
<evidence type="ECO:0000256" key="8">
    <source>
        <dbReference type="PROSITE-ProRule" id="PRU01360"/>
    </source>
</evidence>
<evidence type="ECO:0000313" key="12">
    <source>
        <dbReference type="EMBL" id="ADQ18107.1"/>
    </source>
</evidence>
<keyword evidence="3 8" id="KW-1134">Transmembrane beta strand</keyword>
<dbReference type="Gene3D" id="2.60.40.1120">
    <property type="entry name" value="Carboxypeptidase-like, regulatory domain"/>
    <property type="match status" value="1"/>
</dbReference>
<evidence type="ECO:0000256" key="5">
    <source>
        <dbReference type="ARBA" id="ARBA00023077"/>
    </source>
</evidence>
<evidence type="ECO:0000256" key="9">
    <source>
        <dbReference type="RuleBase" id="RU003357"/>
    </source>
</evidence>
<dbReference type="RefSeq" id="WP_013409147.1">
    <property type="nucleotide sequence ID" value="NC_014655.1"/>
</dbReference>
<gene>
    <name evidence="12" type="ordered locus">Lbys_2441</name>
</gene>
<evidence type="ECO:0000256" key="4">
    <source>
        <dbReference type="ARBA" id="ARBA00022692"/>
    </source>
</evidence>
<keyword evidence="4 8" id="KW-0812">Transmembrane</keyword>
<dbReference type="Pfam" id="PF13715">
    <property type="entry name" value="CarbopepD_reg_2"/>
    <property type="match status" value="1"/>
</dbReference>
<dbReference type="InterPro" id="IPR000531">
    <property type="entry name" value="Beta-barrel_TonB"/>
</dbReference>
<comment type="similarity">
    <text evidence="8 9">Belongs to the TonB-dependent receptor family.</text>
</comment>
<accession>E4RXP3</accession>
<dbReference type="NCBIfam" id="TIGR04056">
    <property type="entry name" value="OMP_RagA_SusC"/>
    <property type="match status" value="1"/>
</dbReference>
<evidence type="ECO:0000256" key="3">
    <source>
        <dbReference type="ARBA" id="ARBA00022452"/>
    </source>
</evidence>
<feature type="domain" description="TonB-dependent receptor-like beta-barrel" evidence="10">
    <location>
        <begin position="473"/>
        <end position="823"/>
    </location>
</feature>